<evidence type="ECO:0000313" key="6">
    <source>
        <dbReference type="Proteomes" id="UP000054196"/>
    </source>
</evidence>
<feature type="signal peptide" evidence="3">
    <location>
        <begin position="1"/>
        <end position="21"/>
    </location>
</feature>
<dbReference type="GeneID" id="18877575"/>
<reference evidence="6" key="1">
    <citation type="journal article" date="2012" name="Science">
        <title>The Paleozoic origin of enzymatic lignin decomposition reconstructed from 31 fungal genomes.</title>
        <authorList>
            <person name="Floudas D."/>
            <person name="Binder M."/>
            <person name="Riley R."/>
            <person name="Barry K."/>
            <person name="Blanchette R.A."/>
            <person name="Henrissat B."/>
            <person name="Martinez A.T."/>
            <person name="Otillar R."/>
            <person name="Spatafora J.W."/>
            <person name="Yadav J.S."/>
            <person name="Aerts A."/>
            <person name="Benoit I."/>
            <person name="Boyd A."/>
            <person name="Carlson A."/>
            <person name="Copeland A."/>
            <person name="Coutinho P.M."/>
            <person name="de Vries R.P."/>
            <person name="Ferreira P."/>
            <person name="Findley K."/>
            <person name="Foster B."/>
            <person name="Gaskell J."/>
            <person name="Glotzer D."/>
            <person name="Gorecki P."/>
            <person name="Heitman J."/>
            <person name="Hesse C."/>
            <person name="Hori C."/>
            <person name="Igarashi K."/>
            <person name="Jurgens J.A."/>
            <person name="Kallen N."/>
            <person name="Kersten P."/>
            <person name="Kohler A."/>
            <person name="Kuees U."/>
            <person name="Kumar T.K.A."/>
            <person name="Kuo A."/>
            <person name="LaButti K."/>
            <person name="Larrondo L.F."/>
            <person name="Lindquist E."/>
            <person name="Ling A."/>
            <person name="Lombard V."/>
            <person name="Lucas S."/>
            <person name="Lundell T."/>
            <person name="Martin R."/>
            <person name="McLaughlin D.J."/>
            <person name="Morgenstern I."/>
            <person name="Morin E."/>
            <person name="Murat C."/>
            <person name="Nagy L.G."/>
            <person name="Nolan M."/>
            <person name="Ohm R.A."/>
            <person name="Patyshakuliyeva A."/>
            <person name="Rokas A."/>
            <person name="Ruiz-Duenas F.J."/>
            <person name="Sabat G."/>
            <person name="Salamov A."/>
            <person name="Samejima M."/>
            <person name="Schmutz J."/>
            <person name="Slot J.C."/>
            <person name="St John F."/>
            <person name="Stenlid J."/>
            <person name="Sun H."/>
            <person name="Sun S."/>
            <person name="Syed K."/>
            <person name="Tsang A."/>
            <person name="Wiebenga A."/>
            <person name="Young D."/>
            <person name="Pisabarro A."/>
            <person name="Eastwood D.C."/>
            <person name="Martin F."/>
            <person name="Cullen D."/>
            <person name="Grigoriev I.V."/>
            <person name="Hibbett D.S."/>
        </authorList>
    </citation>
    <scope>NUCLEOTIDE SEQUENCE [LARGE SCALE GENOMIC DNA]</scope>
    <source>
        <strain evidence="6">HHB-11173 SS5</strain>
    </source>
</reference>
<dbReference type="Proteomes" id="UP000054196">
    <property type="component" value="Unassembled WGS sequence"/>
</dbReference>
<dbReference type="OMA" id="NIDTGCT"/>
<evidence type="ECO:0000256" key="1">
    <source>
        <dbReference type="ARBA" id="ARBA00022669"/>
    </source>
</evidence>
<dbReference type="EMBL" id="JH687553">
    <property type="protein sequence ID" value="EIN04727.1"/>
    <property type="molecule type" value="Genomic_DNA"/>
</dbReference>
<dbReference type="Gene3D" id="3.10.350.10">
    <property type="entry name" value="LysM domain"/>
    <property type="match status" value="2"/>
</dbReference>
<feature type="domain" description="LysM" evidence="4">
    <location>
        <begin position="28"/>
        <end position="75"/>
    </location>
</feature>
<evidence type="ECO:0000256" key="3">
    <source>
        <dbReference type="SAM" id="SignalP"/>
    </source>
</evidence>
<dbReference type="HOGENOM" id="CLU_010591_6_1_1"/>
<dbReference type="KEGG" id="psq:PUNSTDRAFT_122751"/>
<dbReference type="OrthoDB" id="5985073at2759"/>
<dbReference type="CDD" id="cd00118">
    <property type="entry name" value="LysM"/>
    <property type="match status" value="2"/>
</dbReference>
<dbReference type="InterPro" id="IPR018392">
    <property type="entry name" value="LysM"/>
</dbReference>
<gene>
    <name evidence="5" type="ORF">PUNSTDRAFT_122751</name>
</gene>
<keyword evidence="3" id="KW-0732">Signal</keyword>
<evidence type="ECO:0000259" key="4">
    <source>
        <dbReference type="PROSITE" id="PS51782"/>
    </source>
</evidence>
<keyword evidence="2" id="KW-0843">Virulence</keyword>
<evidence type="ECO:0000256" key="2">
    <source>
        <dbReference type="ARBA" id="ARBA00023026"/>
    </source>
</evidence>
<dbReference type="RefSeq" id="XP_007388120.1">
    <property type="nucleotide sequence ID" value="XM_007388058.1"/>
</dbReference>
<dbReference type="SMART" id="SM00257">
    <property type="entry name" value="LysM"/>
    <property type="match status" value="2"/>
</dbReference>
<proteinExistence type="predicted"/>
<feature type="chain" id="PRO_5004443829" description="LysM domain-containing protein" evidence="3">
    <location>
        <begin position="22"/>
        <end position="137"/>
    </location>
</feature>
<dbReference type="PANTHER" id="PTHR34997:SF1">
    <property type="entry name" value="PEPTIDOGLYCAN-BINDING LYSIN DOMAIN"/>
    <property type="match status" value="1"/>
</dbReference>
<keyword evidence="6" id="KW-1185">Reference proteome</keyword>
<dbReference type="InterPro" id="IPR052210">
    <property type="entry name" value="LysM1-like"/>
</dbReference>
<organism evidence="5 6">
    <name type="scientific">Punctularia strigosozonata (strain HHB-11173)</name>
    <name type="common">White-rot fungus</name>
    <dbReference type="NCBI Taxonomy" id="741275"/>
    <lineage>
        <taxon>Eukaryota</taxon>
        <taxon>Fungi</taxon>
        <taxon>Dikarya</taxon>
        <taxon>Basidiomycota</taxon>
        <taxon>Agaricomycotina</taxon>
        <taxon>Agaricomycetes</taxon>
        <taxon>Corticiales</taxon>
        <taxon>Punctulariaceae</taxon>
        <taxon>Punctularia</taxon>
    </lineage>
</organism>
<dbReference type="InterPro" id="IPR036779">
    <property type="entry name" value="LysM_dom_sf"/>
</dbReference>
<dbReference type="Pfam" id="PF01476">
    <property type="entry name" value="LysM"/>
    <property type="match status" value="2"/>
</dbReference>
<dbReference type="GO" id="GO:0008061">
    <property type="term" value="F:chitin binding"/>
    <property type="evidence" value="ECO:0007669"/>
    <property type="project" value="UniProtKB-KW"/>
</dbReference>
<feature type="domain" description="LysM" evidence="4">
    <location>
        <begin position="84"/>
        <end position="130"/>
    </location>
</feature>
<keyword evidence="1" id="KW-0147">Chitin-binding</keyword>
<dbReference type="PROSITE" id="PS51782">
    <property type="entry name" value="LYSM"/>
    <property type="match status" value="2"/>
</dbReference>
<sequence length="137" mass="13998">MARFSALVAFVALGAAVGVTAQEPNCARNYTVQLGDTCNSIAAAQNVPTLQLEEVNADKIDADCSNLALGEPLCLGIIGQDCNVTHVVASGDTCSSIAGAAGIKFSLLLTNNPNIDDNCDNIGIGEVLCTANTTIVQ</sequence>
<name>R7S4M3_PUNST</name>
<dbReference type="eggNOG" id="ENOG502S7VN">
    <property type="taxonomic scope" value="Eukaryota"/>
</dbReference>
<dbReference type="SUPFAM" id="SSF54106">
    <property type="entry name" value="LysM domain"/>
    <property type="match status" value="2"/>
</dbReference>
<accession>R7S4M3</accession>
<protein>
    <recommendedName>
        <fullName evidence="4">LysM domain-containing protein</fullName>
    </recommendedName>
</protein>
<evidence type="ECO:0000313" key="5">
    <source>
        <dbReference type="EMBL" id="EIN04727.1"/>
    </source>
</evidence>
<dbReference type="AlphaFoldDB" id="R7S4M3"/>
<dbReference type="PANTHER" id="PTHR34997">
    <property type="entry name" value="AM15"/>
    <property type="match status" value="1"/>
</dbReference>